<keyword evidence="3" id="KW-0804">Transcription</keyword>
<evidence type="ECO:0000256" key="4">
    <source>
        <dbReference type="PROSITE-ProRule" id="PRU00335"/>
    </source>
</evidence>
<dbReference type="InterPro" id="IPR009057">
    <property type="entry name" value="Homeodomain-like_sf"/>
</dbReference>
<evidence type="ECO:0000256" key="1">
    <source>
        <dbReference type="ARBA" id="ARBA00023015"/>
    </source>
</evidence>
<evidence type="ECO:0000313" key="7">
    <source>
        <dbReference type="Proteomes" id="UP000318055"/>
    </source>
</evidence>
<feature type="domain" description="HTH tetR-type" evidence="5">
    <location>
        <begin position="12"/>
        <end position="72"/>
    </location>
</feature>
<accession>A0A518RFJ2</accession>
<dbReference type="GO" id="GO:0000976">
    <property type="term" value="F:transcription cis-regulatory region binding"/>
    <property type="evidence" value="ECO:0007669"/>
    <property type="project" value="TreeGrafter"/>
</dbReference>
<dbReference type="PANTHER" id="PTHR30055:SF234">
    <property type="entry name" value="HTH-TYPE TRANSCRIPTIONAL REGULATOR BETI"/>
    <property type="match status" value="1"/>
</dbReference>
<dbReference type="InterPro" id="IPR023772">
    <property type="entry name" value="DNA-bd_HTH_TetR-type_CS"/>
</dbReference>
<dbReference type="GO" id="GO:0003700">
    <property type="term" value="F:DNA-binding transcription factor activity"/>
    <property type="evidence" value="ECO:0007669"/>
    <property type="project" value="TreeGrafter"/>
</dbReference>
<dbReference type="PROSITE" id="PS50977">
    <property type="entry name" value="HTH_TETR_2"/>
    <property type="match status" value="1"/>
</dbReference>
<sequence>MTRVGIRERKRISTRARILESACDLFAARGIDAVTVDEIAVAADVGKGTVYNYFSAKEDIVVAFLVEMDRKALDSIALLPADGMSMSEALDAAAWCLLEEKAPYRGFVRAFMARVFAADRFAYELTEFQAQLDETLGALFRRLVGQSETKAPVSIEEQVMSFKTMHFGISAIWVLEGPPFAAARMLTRRHMTLLAKGLE</sequence>
<dbReference type="Gene3D" id="1.10.357.10">
    <property type="entry name" value="Tetracycline Repressor, domain 2"/>
    <property type="match status" value="1"/>
</dbReference>
<name>A0A518RFJ2_9SPHN</name>
<dbReference type="OrthoDB" id="9816431at2"/>
<keyword evidence="2 4" id="KW-0238">DNA-binding</keyword>
<evidence type="ECO:0000256" key="2">
    <source>
        <dbReference type="ARBA" id="ARBA00023125"/>
    </source>
</evidence>
<dbReference type="EMBL" id="CP042239">
    <property type="protein sequence ID" value="QDX26218.1"/>
    <property type="molecule type" value="Genomic_DNA"/>
</dbReference>
<organism evidence="6 7">
    <name type="scientific">Sphingomonas suaedae</name>
    <dbReference type="NCBI Taxonomy" id="2599297"/>
    <lineage>
        <taxon>Bacteria</taxon>
        <taxon>Pseudomonadati</taxon>
        <taxon>Pseudomonadota</taxon>
        <taxon>Alphaproteobacteria</taxon>
        <taxon>Sphingomonadales</taxon>
        <taxon>Sphingomonadaceae</taxon>
        <taxon>Sphingomonas</taxon>
    </lineage>
</organism>
<evidence type="ECO:0000259" key="5">
    <source>
        <dbReference type="PROSITE" id="PS50977"/>
    </source>
</evidence>
<dbReference type="AlphaFoldDB" id="A0A518RFJ2"/>
<dbReference type="PROSITE" id="PS01081">
    <property type="entry name" value="HTH_TETR_1"/>
    <property type="match status" value="1"/>
</dbReference>
<feature type="DNA-binding region" description="H-T-H motif" evidence="4">
    <location>
        <begin position="35"/>
        <end position="54"/>
    </location>
</feature>
<gene>
    <name evidence="6" type="ORF">FPZ54_09420</name>
</gene>
<dbReference type="InterPro" id="IPR001647">
    <property type="entry name" value="HTH_TetR"/>
</dbReference>
<keyword evidence="1" id="KW-0805">Transcription regulation</keyword>
<dbReference type="RefSeq" id="WP_145846651.1">
    <property type="nucleotide sequence ID" value="NZ_CP042239.1"/>
</dbReference>
<evidence type="ECO:0000256" key="3">
    <source>
        <dbReference type="ARBA" id="ARBA00023163"/>
    </source>
</evidence>
<evidence type="ECO:0000313" key="6">
    <source>
        <dbReference type="EMBL" id="QDX26218.1"/>
    </source>
</evidence>
<proteinExistence type="predicted"/>
<reference evidence="6 7" key="1">
    <citation type="submission" date="2019-07" db="EMBL/GenBank/DDBJ databases">
        <title>Sphingomonas alkalisoli sp. nov., isolated from rhizosphere soil of Suaedae salsa.</title>
        <authorList>
            <person name="Zhang H."/>
            <person name="Xu L."/>
            <person name="Zhang J.-X."/>
            <person name="Sun J.-Q."/>
        </authorList>
    </citation>
    <scope>NUCLEOTIDE SEQUENCE [LARGE SCALE GENOMIC DNA]</scope>
    <source>
        <strain evidence="6 7">XS-10</strain>
    </source>
</reference>
<protein>
    <submittedName>
        <fullName evidence="6">TetR/AcrR family transcriptional regulator</fullName>
    </submittedName>
</protein>
<keyword evidence="7" id="KW-1185">Reference proteome</keyword>
<dbReference type="Pfam" id="PF00440">
    <property type="entry name" value="TetR_N"/>
    <property type="match status" value="1"/>
</dbReference>
<dbReference type="PANTHER" id="PTHR30055">
    <property type="entry name" value="HTH-TYPE TRANSCRIPTIONAL REGULATOR RUTR"/>
    <property type="match status" value="1"/>
</dbReference>
<dbReference type="PRINTS" id="PR00455">
    <property type="entry name" value="HTHTETR"/>
</dbReference>
<dbReference type="InterPro" id="IPR050109">
    <property type="entry name" value="HTH-type_TetR-like_transc_reg"/>
</dbReference>
<dbReference type="Proteomes" id="UP000318055">
    <property type="component" value="Chromosome"/>
</dbReference>
<dbReference type="SUPFAM" id="SSF46689">
    <property type="entry name" value="Homeodomain-like"/>
    <property type="match status" value="1"/>
</dbReference>
<dbReference type="KEGG" id="ssua:FPZ54_09420"/>